<protein>
    <submittedName>
        <fullName evidence="3 4">Acetyltransferase (GNAT) family</fullName>
    </submittedName>
</protein>
<dbReference type="Pfam" id="PF00583">
    <property type="entry name" value="Acetyltransf_1"/>
    <property type="match status" value="1"/>
</dbReference>
<name>A0A378LI60_9GAMM</name>
<dbReference type="Proteomes" id="UP000054820">
    <property type="component" value="Unassembled WGS sequence"/>
</dbReference>
<dbReference type="Gene3D" id="3.40.630.30">
    <property type="match status" value="1"/>
</dbReference>
<keyword evidence="4" id="KW-0808">Transferase</keyword>
<dbReference type="AlphaFoldDB" id="A0A378LI60"/>
<reference evidence="4 6" key="2">
    <citation type="submission" date="2018-06" db="EMBL/GenBank/DDBJ databases">
        <authorList>
            <consortium name="Pathogen Informatics"/>
            <person name="Doyle S."/>
        </authorList>
    </citation>
    <scope>NUCLEOTIDE SEQUENCE [LARGE SCALE GENOMIC DNA]</scope>
    <source>
        <strain evidence="4 6">NCTC11991</strain>
    </source>
</reference>
<keyword evidence="5" id="KW-1185">Reference proteome</keyword>
<evidence type="ECO:0000259" key="2">
    <source>
        <dbReference type="PROSITE" id="PS51186"/>
    </source>
</evidence>
<feature type="domain" description="N-acetyltransferase" evidence="2">
    <location>
        <begin position="29"/>
        <end position="195"/>
    </location>
</feature>
<dbReference type="EMBL" id="LNYZ01000030">
    <property type="protein sequence ID" value="KTD71633.1"/>
    <property type="molecule type" value="Genomic_DNA"/>
</dbReference>
<accession>A0A378LI60</accession>
<dbReference type="InterPro" id="IPR000182">
    <property type="entry name" value="GNAT_dom"/>
</dbReference>
<sequence>MEVKVDDNVVPSSTPHYVLDYPNKNDFSVFLAYVNHESAMAEIYFESVDGNETLDDVTVKLFNKNGKLLHKDGNRCDLMLVLRDKGEVIGFIELRLAQNSEQISQLFSLFVREDHRRRGLANLMMDQAFNFFTNTGQTIMTVSPTADSLAVYNKFAFYPPDLDDDGLRSWFQKTEKERLEGLKDEPSEYLIMDLEKELCQQAFESHREKSSQSSVEFELSQNLRRDSKINVFEWRKVSLPTLSNSDLGVLSTPEVPKKRKAESQAISESEQKKSTLN</sequence>
<dbReference type="STRING" id="460.Lstg_2841"/>
<dbReference type="Proteomes" id="UP000255110">
    <property type="component" value="Unassembled WGS sequence"/>
</dbReference>
<proteinExistence type="predicted"/>
<dbReference type="EMBL" id="UGOY01000001">
    <property type="protein sequence ID" value="STY23791.1"/>
    <property type="molecule type" value="Genomic_DNA"/>
</dbReference>
<gene>
    <name evidence="3" type="ORF">Lstg_2841</name>
    <name evidence="4" type="ORF">NCTC11991_02401</name>
</gene>
<dbReference type="RefSeq" id="WP_058478362.1">
    <property type="nucleotide sequence ID" value="NZ_CAAAIO010000036.1"/>
</dbReference>
<evidence type="ECO:0000313" key="3">
    <source>
        <dbReference type="EMBL" id="KTD71633.1"/>
    </source>
</evidence>
<dbReference type="InterPro" id="IPR016181">
    <property type="entry name" value="Acyl_CoA_acyltransferase"/>
</dbReference>
<reference evidence="3 5" key="1">
    <citation type="submission" date="2015-11" db="EMBL/GenBank/DDBJ databases">
        <title>Genomic analysis of 38 Legionella species identifies large and diverse effector repertoires.</title>
        <authorList>
            <person name="Burstein D."/>
            <person name="Amaro F."/>
            <person name="Zusman T."/>
            <person name="Lifshitz Z."/>
            <person name="Cohen O."/>
            <person name="Gilbert J.A."/>
            <person name="Pupko T."/>
            <person name="Shuman H.A."/>
            <person name="Segal G."/>
        </authorList>
    </citation>
    <scope>NUCLEOTIDE SEQUENCE [LARGE SCALE GENOMIC DNA]</scope>
    <source>
        <strain evidence="3 5">SC-18-C9</strain>
    </source>
</reference>
<dbReference type="GO" id="GO:0016747">
    <property type="term" value="F:acyltransferase activity, transferring groups other than amino-acyl groups"/>
    <property type="evidence" value="ECO:0007669"/>
    <property type="project" value="InterPro"/>
</dbReference>
<dbReference type="PROSITE" id="PS51186">
    <property type="entry name" value="GNAT"/>
    <property type="match status" value="1"/>
</dbReference>
<organism evidence="4 6">
    <name type="scientific">Legionella steigerwaltii</name>
    <dbReference type="NCBI Taxonomy" id="460"/>
    <lineage>
        <taxon>Bacteria</taxon>
        <taxon>Pseudomonadati</taxon>
        <taxon>Pseudomonadota</taxon>
        <taxon>Gammaproteobacteria</taxon>
        <taxon>Legionellales</taxon>
        <taxon>Legionellaceae</taxon>
        <taxon>Legionella</taxon>
    </lineage>
</organism>
<dbReference type="SUPFAM" id="SSF55729">
    <property type="entry name" value="Acyl-CoA N-acyltransferases (Nat)"/>
    <property type="match status" value="1"/>
</dbReference>
<evidence type="ECO:0000313" key="4">
    <source>
        <dbReference type="EMBL" id="STY23791.1"/>
    </source>
</evidence>
<feature type="region of interest" description="Disordered" evidence="1">
    <location>
        <begin position="243"/>
        <end position="277"/>
    </location>
</feature>
<evidence type="ECO:0000256" key="1">
    <source>
        <dbReference type="SAM" id="MobiDB-lite"/>
    </source>
</evidence>
<evidence type="ECO:0000313" key="5">
    <source>
        <dbReference type="Proteomes" id="UP000054820"/>
    </source>
</evidence>
<evidence type="ECO:0000313" key="6">
    <source>
        <dbReference type="Proteomes" id="UP000255110"/>
    </source>
</evidence>
<dbReference type="CDD" id="cd04301">
    <property type="entry name" value="NAT_SF"/>
    <property type="match status" value="1"/>
</dbReference>